<dbReference type="InterPro" id="IPR005324">
    <property type="entry name" value="Ribosomal_uS5_C"/>
</dbReference>
<dbReference type="InterPro" id="IPR014721">
    <property type="entry name" value="Ribsml_uS5_D2-typ_fold_subgr"/>
</dbReference>
<dbReference type="GO" id="GO:0003735">
    <property type="term" value="F:structural constituent of ribosome"/>
    <property type="evidence" value="ECO:0007669"/>
    <property type="project" value="UniProtKB-UniRule"/>
</dbReference>
<name>F1L068_ASCSU</name>
<comment type="subunit">
    <text evidence="8">Component of the mitochondrial ribosome small subunit (28S) which comprises a 12S rRNA and about 30 distinct proteins.</text>
</comment>
<dbReference type="InterPro" id="IPR018192">
    <property type="entry name" value="Ribosomal_uS5_N_CS"/>
</dbReference>
<dbReference type="PANTHER" id="PTHR48277">
    <property type="entry name" value="MITOCHONDRIAL RIBOSOMAL PROTEIN S5"/>
    <property type="match status" value="1"/>
</dbReference>
<dbReference type="GO" id="GO:0006412">
    <property type="term" value="P:translation"/>
    <property type="evidence" value="ECO:0007669"/>
    <property type="project" value="InterPro"/>
</dbReference>
<evidence type="ECO:0000256" key="3">
    <source>
        <dbReference type="ARBA" id="ARBA00022980"/>
    </source>
</evidence>
<organism evidence="12">
    <name type="scientific">Ascaris suum</name>
    <name type="common">Pig roundworm</name>
    <name type="synonym">Ascaris lumbricoides</name>
    <dbReference type="NCBI Taxonomy" id="6253"/>
    <lineage>
        <taxon>Eukaryota</taxon>
        <taxon>Metazoa</taxon>
        <taxon>Ecdysozoa</taxon>
        <taxon>Nematoda</taxon>
        <taxon>Chromadorea</taxon>
        <taxon>Rhabditida</taxon>
        <taxon>Spirurina</taxon>
        <taxon>Ascaridomorpha</taxon>
        <taxon>Ascaridoidea</taxon>
        <taxon>Ascarididae</taxon>
        <taxon>Ascaris</taxon>
    </lineage>
</organism>
<dbReference type="FunFam" id="3.30.230.10:FF:000002">
    <property type="entry name" value="30S ribosomal protein S5"/>
    <property type="match status" value="1"/>
</dbReference>
<dbReference type="PROSITE" id="PS50881">
    <property type="entry name" value="S5_DSRBD"/>
    <property type="match status" value="1"/>
</dbReference>
<dbReference type="Pfam" id="PF21251">
    <property type="entry name" value="Ribosomal_uS5m_N"/>
    <property type="match status" value="1"/>
</dbReference>
<dbReference type="GO" id="GO:0005743">
    <property type="term" value="C:mitochondrial inner membrane"/>
    <property type="evidence" value="ECO:0007669"/>
    <property type="project" value="UniProtKB-ARBA"/>
</dbReference>
<keyword evidence="4" id="KW-0496">Mitochondrion</keyword>
<dbReference type="InterPro" id="IPR013810">
    <property type="entry name" value="Ribosomal_uS5_N"/>
</dbReference>
<dbReference type="Gene3D" id="3.30.160.20">
    <property type="match status" value="1"/>
</dbReference>
<dbReference type="GO" id="GO:0005763">
    <property type="term" value="C:mitochondrial small ribosomal subunit"/>
    <property type="evidence" value="ECO:0007669"/>
    <property type="project" value="UniProtKB-ARBA"/>
</dbReference>
<reference evidence="12" key="1">
    <citation type="journal article" date="2011" name="Genome Res.">
        <title>Deep small RNA sequencing from the nematode Ascaris reveals conservation, functional diversification, and novel developmental profiles.</title>
        <authorList>
            <person name="Wang J."/>
            <person name="Czech B."/>
            <person name="Crunk A."/>
            <person name="Wallace A."/>
            <person name="Mitreva M."/>
            <person name="Hannon G.J."/>
            <person name="Davis R.E."/>
        </authorList>
    </citation>
    <scope>NUCLEOTIDE SEQUENCE</scope>
</reference>
<evidence type="ECO:0000256" key="6">
    <source>
        <dbReference type="ARBA" id="ARBA00039335"/>
    </source>
</evidence>
<evidence type="ECO:0000259" key="11">
    <source>
        <dbReference type="PROSITE" id="PS50881"/>
    </source>
</evidence>
<protein>
    <recommendedName>
        <fullName evidence="6">Small ribosomal subunit protein uS5m</fullName>
    </recommendedName>
    <alternativeName>
        <fullName evidence="7">28S ribosomal protein S5, mitochondrial</fullName>
    </alternativeName>
</protein>
<dbReference type="FunFam" id="3.30.160.20:FF:000022">
    <property type="entry name" value="28S ribosomal protein S5, mitochondrial"/>
    <property type="match status" value="1"/>
</dbReference>
<evidence type="ECO:0000256" key="7">
    <source>
        <dbReference type="ARBA" id="ARBA00041606"/>
    </source>
</evidence>
<accession>F1L068</accession>
<dbReference type="Gene3D" id="3.30.230.10">
    <property type="match status" value="1"/>
</dbReference>
<dbReference type="PANTHER" id="PTHR48277:SF1">
    <property type="entry name" value="MITOCHONDRIAL RIBOSOMAL PROTEIN S5"/>
    <property type="match status" value="1"/>
</dbReference>
<proteinExistence type="evidence at transcript level"/>
<feature type="domain" description="S5 DRBM" evidence="11">
    <location>
        <begin position="186"/>
        <end position="252"/>
    </location>
</feature>
<dbReference type="InterPro" id="IPR020568">
    <property type="entry name" value="Ribosomal_Su5_D2-typ_SF"/>
</dbReference>
<evidence type="ECO:0000313" key="12">
    <source>
        <dbReference type="EMBL" id="ADY43522.1"/>
    </source>
</evidence>
<sequence length="470" mass="53586">MLPSYCAYVQCVVFVMLSLSAGWSYRRKCGLLQRLPMALSLVPFIQQRCNTVNFFMRRTGPELWKTVTAVSKSGQKKGRRATRQPVRNLDRFYRIGSGPLKVQFAGLNAPLEIKKDPIMLVEQSEEEQKEAHDKIRKILEEKPTSASKRRFREKLHPLERGFSGTQLVGQKLGPPPPVGEVNFDDFQTYCLEVKRTSNMTRVFGRVHTMSALIVTGNGRGLAGYAVGKAAIHRTNNAIVNAMKMASRKLFFVELLEGRTIYQDFYAECRNTRIFAQRRPAGFGLICHPRLMKICEVIGIKDLYAKVEGSTKNYLALTHAFITGLLNQETHQQLAERKGLHVVEMSPHRHYLPQIVASPIVADLKTDDEVLPVERLKLDDFYGEGRYALRKRKSLPFWVNTPGHKEAQWRKHPFRNQEHAMVRLLADGVVDRWTRDKRRAWGEARNEAVMNGLLPLPKGIGLSDVVPKPEK</sequence>
<keyword evidence="5 9" id="KW-0687">Ribonucleoprotein</keyword>
<dbReference type="InterPro" id="IPR000851">
    <property type="entry name" value="Ribosomal_uS5"/>
</dbReference>
<keyword evidence="3 9" id="KW-0689">Ribosomal protein</keyword>
<dbReference type="SUPFAM" id="SSF54768">
    <property type="entry name" value="dsRNA-binding domain-like"/>
    <property type="match status" value="1"/>
</dbReference>
<comment type="similarity">
    <text evidence="2 10">Belongs to the universal ribosomal protein uS5 family.</text>
</comment>
<evidence type="ECO:0000256" key="10">
    <source>
        <dbReference type="RuleBase" id="RU003823"/>
    </source>
</evidence>
<dbReference type="Pfam" id="PF03719">
    <property type="entry name" value="Ribosomal_S5_C"/>
    <property type="match status" value="1"/>
</dbReference>
<dbReference type="PROSITE" id="PS00585">
    <property type="entry name" value="RIBOSOMAL_S5"/>
    <property type="match status" value="1"/>
</dbReference>
<dbReference type="SUPFAM" id="SSF54211">
    <property type="entry name" value="Ribosomal protein S5 domain 2-like"/>
    <property type="match status" value="1"/>
</dbReference>
<evidence type="ECO:0000256" key="4">
    <source>
        <dbReference type="ARBA" id="ARBA00023128"/>
    </source>
</evidence>
<evidence type="ECO:0000256" key="5">
    <source>
        <dbReference type="ARBA" id="ARBA00023274"/>
    </source>
</evidence>
<evidence type="ECO:0000256" key="8">
    <source>
        <dbReference type="ARBA" id="ARBA00062683"/>
    </source>
</evidence>
<dbReference type="Pfam" id="PF00333">
    <property type="entry name" value="Ribosomal_S5"/>
    <property type="match status" value="1"/>
</dbReference>
<evidence type="ECO:0000256" key="9">
    <source>
        <dbReference type="PROSITE-ProRule" id="PRU00268"/>
    </source>
</evidence>
<comment type="subcellular location">
    <subcellularLocation>
        <location evidence="1">Mitochondrion</location>
    </subcellularLocation>
</comment>
<dbReference type="EMBL" id="JI168913">
    <property type="protein sequence ID" value="ADY43522.1"/>
    <property type="molecule type" value="mRNA"/>
</dbReference>
<dbReference type="GO" id="GO:0003723">
    <property type="term" value="F:RNA binding"/>
    <property type="evidence" value="ECO:0007669"/>
    <property type="project" value="InterPro"/>
</dbReference>
<evidence type="ECO:0000256" key="1">
    <source>
        <dbReference type="ARBA" id="ARBA00004173"/>
    </source>
</evidence>
<dbReference type="InterPro" id="IPR048584">
    <property type="entry name" value="Ribosomal_uS5m_N"/>
</dbReference>
<evidence type="ECO:0000256" key="2">
    <source>
        <dbReference type="ARBA" id="ARBA00008945"/>
    </source>
</evidence>
<dbReference type="AlphaFoldDB" id="F1L068"/>